<dbReference type="CDD" id="cd11304">
    <property type="entry name" value="Cadherin_repeat"/>
    <property type="match status" value="1"/>
</dbReference>
<proteinExistence type="predicted"/>
<feature type="region of interest" description="Disordered" evidence="1">
    <location>
        <begin position="102"/>
        <end position="121"/>
    </location>
</feature>
<dbReference type="GO" id="GO:0007156">
    <property type="term" value="P:homophilic cell adhesion via plasma membrane adhesion molecules"/>
    <property type="evidence" value="ECO:0007669"/>
    <property type="project" value="InterPro"/>
</dbReference>
<dbReference type="InterPro" id="IPR002126">
    <property type="entry name" value="Cadherin-like_dom"/>
</dbReference>
<dbReference type="SUPFAM" id="SSF49313">
    <property type="entry name" value="Cadherin-like"/>
    <property type="match status" value="1"/>
</dbReference>
<dbReference type="InterPro" id="IPR015919">
    <property type="entry name" value="Cadherin-like_sf"/>
</dbReference>
<dbReference type="Gene3D" id="2.60.40.60">
    <property type="entry name" value="Cadherins"/>
    <property type="match status" value="1"/>
</dbReference>
<evidence type="ECO:0000313" key="3">
    <source>
        <dbReference type="EMBL" id="QFR43141.1"/>
    </source>
</evidence>
<dbReference type="AlphaFoldDB" id="A0AAJ4A396"/>
<dbReference type="Pfam" id="PF00028">
    <property type="entry name" value="Cadherin"/>
    <property type="match status" value="1"/>
</dbReference>
<dbReference type="SMART" id="SM00112">
    <property type="entry name" value="CA"/>
    <property type="match status" value="1"/>
</dbReference>
<evidence type="ECO:0000259" key="2">
    <source>
        <dbReference type="PROSITE" id="PS50268"/>
    </source>
</evidence>
<accession>A0AAJ4A396</accession>
<keyword evidence="4" id="KW-1185">Reference proteome</keyword>
<dbReference type="EMBL" id="CP041166">
    <property type="protein sequence ID" value="QFR43141.1"/>
    <property type="molecule type" value="Genomic_DNA"/>
</dbReference>
<dbReference type="Proteomes" id="UP000326061">
    <property type="component" value="Chromosome"/>
</dbReference>
<name>A0AAJ4A396_9BACT</name>
<feature type="compositionally biased region" description="Acidic residues" evidence="1">
    <location>
        <begin position="102"/>
        <end position="117"/>
    </location>
</feature>
<dbReference type="GO" id="GO:0005509">
    <property type="term" value="F:calcium ion binding"/>
    <property type="evidence" value="ECO:0007669"/>
    <property type="project" value="InterPro"/>
</dbReference>
<dbReference type="GO" id="GO:0016020">
    <property type="term" value="C:membrane"/>
    <property type="evidence" value="ECO:0007669"/>
    <property type="project" value="InterPro"/>
</dbReference>
<dbReference type="PROSITE" id="PS50268">
    <property type="entry name" value="CADHERIN_2"/>
    <property type="match status" value="1"/>
</dbReference>
<organism evidence="3 4">
    <name type="scientific">Sulfurimonas xiamenensis</name>
    <dbReference type="NCBI Taxonomy" id="2590021"/>
    <lineage>
        <taxon>Bacteria</taxon>
        <taxon>Pseudomonadati</taxon>
        <taxon>Campylobacterota</taxon>
        <taxon>Epsilonproteobacteria</taxon>
        <taxon>Campylobacterales</taxon>
        <taxon>Sulfurimonadaceae</taxon>
        <taxon>Sulfurimonas</taxon>
    </lineage>
</organism>
<feature type="domain" description="Cadherin" evidence="2">
    <location>
        <begin position="185"/>
        <end position="278"/>
    </location>
</feature>
<gene>
    <name evidence="3" type="ORF">FJR47_04175</name>
</gene>
<evidence type="ECO:0000313" key="4">
    <source>
        <dbReference type="Proteomes" id="UP000326061"/>
    </source>
</evidence>
<protein>
    <submittedName>
        <fullName evidence="3">Cadherin repeat domain-containing protein</fullName>
    </submittedName>
</protein>
<sequence>MATGKIVGQIQVTEGNIKIVGIDGVVREPVYGSFMYEDEQIISDDAGALFQIKFLALPEASAYTGVFRILADGSVIHGRDAMQSIASDESLVEILETAEVKEDSEDLETAAGEEEAEGSTAFTETDIVADSSVLGFSRGPNSELGFGITEFGTEDVTYNIAELDVTSADVTPPVITSSNIALFNETDTTPVMRVTASSENAISYSISGEDSELFTIDPVSGVLSFKEAPDYENPKDLDSDNEYNLYVTATDSAGNYTTQLLSVPINNITGNVETAPADSLVLHTFDSPPGNNNEGWIGEGNESNMGGGSTTIPPNELGWFTQDSDTRSHDFDLSDHADEEVNISFTLGVNEWEGDDTFIVRVYDSEDSVIQTQTYSPDSEGLGYYDYDFDVTVPENGIIKVEFQSQNTEDQGGDKEAWSIDNFEISGPDGEQVLTFEGESSSGGTIDIGVLLDQNNDFEGDAPDSIDEIDLSSGDYTLSNITLADVVDITDGDNVLKVTGESGDGVNNLTDNGWIPDPSPTVTEDGYATYTNIDDPSVQLLIDVDIPIETV</sequence>
<dbReference type="KEGG" id="suln:FJR47_04175"/>
<evidence type="ECO:0000256" key="1">
    <source>
        <dbReference type="SAM" id="MobiDB-lite"/>
    </source>
</evidence>
<dbReference type="RefSeq" id="WP_152299204.1">
    <property type="nucleotide sequence ID" value="NZ_CP041166.1"/>
</dbReference>
<reference evidence="4" key="1">
    <citation type="submission" date="2019-06" db="EMBL/GenBank/DDBJ databases">
        <title>Sulfurimonas gotlandica sp. nov., a chemoautotrophic and psychrotolerant epsilonproteobacterium isolated from a pelagic redoxcline, and an emended description of the genus Sulfurimonas.</title>
        <authorList>
            <person name="Wang S."/>
            <person name="Jiang L."/>
            <person name="Shao Z."/>
        </authorList>
    </citation>
    <scope>NUCLEOTIDE SEQUENCE [LARGE SCALE GENOMIC DNA]</scope>
    <source>
        <strain evidence="4">1-1N</strain>
    </source>
</reference>